<accession>A0A0D1ZGU1</accession>
<feature type="compositionally biased region" description="Pro residues" evidence="2">
    <location>
        <begin position="407"/>
        <end position="426"/>
    </location>
</feature>
<dbReference type="VEuPathDB" id="FungiDB:PV07_06913"/>
<evidence type="ECO:0000313" key="4">
    <source>
        <dbReference type="Proteomes" id="UP000054466"/>
    </source>
</evidence>
<feature type="compositionally biased region" description="Basic residues" evidence="2">
    <location>
        <begin position="460"/>
        <end position="470"/>
    </location>
</feature>
<evidence type="ECO:0000256" key="1">
    <source>
        <dbReference type="SAM" id="Coils"/>
    </source>
</evidence>
<dbReference type="STRING" id="569365.A0A0D1ZGU1"/>
<dbReference type="GeneID" id="27346107"/>
<reference evidence="3 4" key="1">
    <citation type="submission" date="2015-01" db="EMBL/GenBank/DDBJ databases">
        <title>The Genome Sequence of Cladophialophora immunda CBS83496.</title>
        <authorList>
            <consortium name="The Broad Institute Genomics Platform"/>
            <person name="Cuomo C."/>
            <person name="de Hoog S."/>
            <person name="Gorbushina A."/>
            <person name="Stielow B."/>
            <person name="Teixiera M."/>
            <person name="Abouelleil A."/>
            <person name="Chapman S.B."/>
            <person name="Priest M."/>
            <person name="Young S.K."/>
            <person name="Wortman J."/>
            <person name="Nusbaum C."/>
            <person name="Birren B."/>
        </authorList>
    </citation>
    <scope>NUCLEOTIDE SEQUENCE [LARGE SCALE GENOMIC DNA]</scope>
    <source>
        <strain evidence="3 4">CBS 83496</strain>
    </source>
</reference>
<dbReference type="HOGENOM" id="CLU_612552_0_0_1"/>
<feature type="coiled-coil region" evidence="1">
    <location>
        <begin position="229"/>
        <end position="340"/>
    </location>
</feature>
<feature type="region of interest" description="Disordered" evidence="2">
    <location>
        <begin position="384"/>
        <end position="470"/>
    </location>
</feature>
<evidence type="ECO:0000313" key="3">
    <source>
        <dbReference type="EMBL" id="KIW27146.1"/>
    </source>
</evidence>
<proteinExistence type="predicted"/>
<dbReference type="Proteomes" id="UP000054466">
    <property type="component" value="Unassembled WGS sequence"/>
</dbReference>
<protein>
    <submittedName>
        <fullName evidence="3">Uncharacterized protein</fullName>
    </submittedName>
</protein>
<dbReference type="EMBL" id="KN847043">
    <property type="protein sequence ID" value="KIW27146.1"/>
    <property type="molecule type" value="Genomic_DNA"/>
</dbReference>
<dbReference type="AlphaFoldDB" id="A0A0D1ZGU1"/>
<evidence type="ECO:0000256" key="2">
    <source>
        <dbReference type="SAM" id="MobiDB-lite"/>
    </source>
</evidence>
<keyword evidence="1" id="KW-0175">Coiled coil</keyword>
<name>A0A0D1ZGU1_9EURO</name>
<keyword evidence="4" id="KW-1185">Reference proteome</keyword>
<dbReference type="RefSeq" id="XP_016247362.1">
    <property type="nucleotide sequence ID" value="XM_016393943.1"/>
</dbReference>
<dbReference type="OrthoDB" id="4154015at2759"/>
<gene>
    <name evidence="3" type="ORF">PV07_06913</name>
</gene>
<sequence>MASDHIFWMMVWDRLGVYDWWAASAKKRAKYSSATVKHEDFPLKAKDFSGGSLFASEPWIEGQRFVVPKVTTGAINHHAIDKNPVLLKTCIPLPIEEGVLRPTCPVIQRQPRVEMPGGIGMNEVSYLPKSFVGRNVGFPPGGSLSLGIIAVLLALAVGLCFSHLASRRKDLVHEGQMGSLANKVENQKTINFILNDQVRTLHKSKRGMETELQDIRGKVDKVRESVKAMDELTKNQQAMLEEKDSLIKRLEATLAEQEARIKEQEATMAEQEAAIKRHQDTQARLGEMEELLRQKEKAITEKVSAIARLTEEKQAAAEEASALGGTRDRLTQQLEEATKELRSATYFDKDLSRRREEQLAKQNKKLHAKDLHIKALKAQIEGLGQVPAPLPPQGDATAAPAPTSGQPEPPASLAPTATPAPGPSAPAAPHQSVMESRWADAAPLPPSQPAAFRGGWQGRGRGRGRGGRRP</sequence>
<organism evidence="3 4">
    <name type="scientific">Cladophialophora immunda</name>
    <dbReference type="NCBI Taxonomy" id="569365"/>
    <lineage>
        <taxon>Eukaryota</taxon>
        <taxon>Fungi</taxon>
        <taxon>Dikarya</taxon>
        <taxon>Ascomycota</taxon>
        <taxon>Pezizomycotina</taxon>
        <taxon>Eurotiomycetes</taxon>
        <taxon>Chaetothyriomycetidae</taxon>
        <taxon>Chaetothyriales</taxon>
        <taxon>Herpotrichiellaceae</taxon>
        <taxon>Cladophialophora</taxon>
    </lineage>
</organism>